<dbReference type="PANTHER" id="PTHR32285:SF48">
    <property type="entry name" value="PROTEIN TRICHOME BIREFRINGENCE-LIKE 19"/>
    <property type="match status" value="1"/>
</dbReference>
<gene>
    <name evidence="4" type="ORF">BDA99DRAFT_521346</name>
</gene>
<evidence type="ECO:0000256" key="2">
    <source>
        <dbReference type="SAM" id="Phobius"/>
    </source>
</evidence>
<keyword evidence="2" id="KW-0472">Membrane</keyword>
<accession>A0AAD5K5N5</accession>
<keyword evidence="2" id="KW-1133">Transmembrane helix</keyword>
<evidence type="ECO:0000313" key="4">
    <source>
        <dbReference type="EMBL" id="KAI9251851.1"/>
    </source>
</evidence>
<reference evidence="4" key="2">
    <citation type="submission" date="2023-02" db="EMBL/GenBank/DDBJ databases">
        <authorList>
            <consortium name="DOE Joint Genome Institute"/>
            <person name="Mondo S.J."/>
            <person name="Chang Y."/>
            <person name="Wang Y."/>
            <person name="Ahrendt S."/>
            <person name="Andreopoulos W."/>
            <person name="Barry K."/>
            <person name="Beard J."/>
            <person name="Benny G.L."/>
            <person name="Blankenship S."/>
            <person name="Bonito G."/>
            <person name="Cuomo C."/>
            <person name="Desiro A."/>
            <person name="Gervers K.A."/>
            <person name="Hundley H."/>
            <person name="Kuo A."/>
            <person name="LaButti K."/>
            <person name="Lang B.F."/>
            <person name="Lipzen A."/>
            <person name="O'Donnell K."/>
            <person name="Pangilinan J."/>
            <person name="Reynolds N."/>
            <person name="Sandor L."/>
            <person name="Smith M.W."/>
            <person name="Tsang A."/>
            <person name="Grigoriev I.V."/>
            <person name="Stajich J.E."/>
            <person name="Spatafora J.W."/>
        </authorList>
    </citation>
    <scope>NUCLEOTIDE SEQUENCE</scope>
    <source>
        <strain evidence="4">RSA 2281</strain>
    </source>
</reference>
<dbReference type="PANTHER" id="PTHR32285">
    <property type="entry name" value="PROTEIN TRICHOME BIREFRINGENCE-LIKE 9-RELATED"/>
    <property type="match status" value="1"/>
</dbReference>
<feature type="domain" description="Trichome birefringence-like C-terminal" evidence="3">
    <location>
        <begin position="145"/>
        <end position="407"/>
    </location>
</feature>
<evidence type="ECO:0000313" key="5">
    <source>
        <dbReference type="Proteomes" id="UP001209540"/>
    </source>
</evidence>
<protein>
    <submittedName>
        <fullName evidence="4">GDSL/SGNH-like acyl-esterase family found in Pmr5 and Cas1p-domain-containing protein</fullName>
    </submittedName>
</protein>
<proteinExistence type="inferred from homology"/>
<dbReference type="Proteomes" id="UP001209540">
    <property type="component" value="Unassembled WGS sequence"/>
</dbReference>
<sequence length="418" mass="48254">MSLPDSPPSSLPQLFWSRTVYIVAIVTFVLLWMFTWSWQDGPIVPTDQRDSEATNHYAAKIDLLVDLPKNKQLCTSDTYNNGQWVKKPIQLEAETAAAVEKAVKYHCAWNFPHKCYRRNNEGGEFDRARHILDYQWKPKKCELVPFDANKLSAYIADHPLLFVGDSINQLEFESMACLLGEKLYNPPGDTNITGGNQNMWASQLVHENKLQVQGAVSLAYLRSDYLVRLDDFKLLDPMDEEGYVIGKGSNYPWKHALSRFHHIVLNTGPHWHTDKKWGPHESDEEMVAAYRKAMKVVFDHLIENLTPVQRVWIRSTPYGHLKCSQYTEPSKVPHVPQRKPGEYQWDMHVKFDEVWKDLIEEYADDRVKFFNISSMANLRGDAHSRPDSDCLHTCLPGPVDDWNKLLFSEIAREAARIP</sequence>
<comment type="similarity">
    <text evidence="1">Belongs to the PC-esterase family. TBL subfamily.</text>
</comment>
<dbReference type="Pfam" id="PF13839">
    <property type="entry name" value="PC-Esterase"/>
    <property type="match status" value="1"/>
</dbReference>
<reference evidence="4" key="1">
    <citation type="journal article" date="2022" name="IScience">
        <title>Evolution of zygomycete secretomes and the origins of terrestrial fungal ecologies.</title>
        <authorList>
            <person name="Chang Y."/>
            <person name="Wang Y."/>
            <person name="Mondo S."/>
            <person name="Ahrendt S."/>
            <person name="Andreopoulos W."/>
            <person name="Barry K."/>
            <person name="Beard J."/>
            <person name="Benny G.L."/>
            <person name="Blankenship S."/>
            <person name="Bonito G."/>
            <person name="Cuomo C."/>
            <person name="Desiro A."/>
            <person name="Gervers K.A."/>
            <person name="Hundley H."/>
            <person name="Kuo A."/>
            <person name="LaButti K."/>
            <person name="Lang B.F."/>
            <person name="Lipzen A."/>
            <person name="O'Donnell K."/>
            <person name="Pangilinan J."/>
            <person name="Reynolds N."/>
            <person name="Sandor L."/>
            <person name="Smith M.E."/>
            <person name="Tsang A."/>
            <person name="Grigoriev I.V."/>
            <person name="Stajich J.E."/>
            <person name="Spatafora J.W."/>
        </authorList>
    </citation>
    <scope>NUCLEOTIDE SEQUENCE</scope>
    <source>
        <strain evidence="4">RSA 2281</strain>
    </source>
</reference>
<dbReference type="EMBL" id="JAIXMP010000029">
    <property type="protein sequence ID" value="KAI9251851.1"/>
    <property type="molecule type" value="Genomic_DNA"/>
</dbReference>
<feature type="transmembrane region" description="Helical" evidence="2">
    <location>
        <begin position="20"/>
        <end position="38"/>
    </location>
</feature>
<evidence type="ECO:0000256" key="1">
    <source>
        <dbReference type="ARBA" id="ARBA00007727"/>
    </source>
</evidence>
<dbReference type="InterPro" id="IPR029962">
    <property type="entry name" value="TBL"/>
</dbReference>
<dbReference type="GO" id="GO:0016413">
    <property type="term" value="F:O-acetyltransferase activity"/>
    <property type="evidence" value="ECO:0007669"/>
    <property type="project" value="InterPro"/>
</dbReference>
<dbReference type="AlphaFoldDB" id="A0AAD5K5N5"/>
<name>A0AAD5K5N5_9FUNG</name>
<dbReference type="InterPro" id="IPR026057">
    <property type="entry name" value="TBL_C"/>
</dbReference>
<keyword evidence="5" id="KW-1185">Reference proteome</keyword>
<keyword evidence="2" id="KW-0812">Transmembrane</keyword>
<organism evidence="4 5">
    <name type="scientific">Phascolomyces articulosus</name>
    <dbReference type="NCBI Taxonomy" id="60185"/>
    <lineage>
        <taxon>Eukaryota</taxon>
        <taxon>Fungi</taxon>
        <taxon>Fungi incertae sedis</taxon>
        <taxon>Mucoromycota</taxon>
        <taxon>Mucoromycotina</taxon>
        <taxon>Mucoromycetes</taxon>
        <taxon>Mucorales</taxon>
        <taxon>Lichtheimiaceae</taxon>
        <taxon>Phascolomyces</taxon>
    </lineage>
</organism>
<comment type="caution">
    <text evidence="4">The sequence shown here is derived from an EMBL/GenBank/DDBJ whole genome shotgun (WGS) entry which is preliminary data.</text>
</comment>
<evidence type="ECO:0000259" key="3">
    <source>
        <dbReference type="Pfam" id="PF13839"/>
    </source>
</evidence>